<gene>
    <name evidence="3" type="ORF">MC45_15755</name>
</gene>
<dbReference type="eggNOG" id="COG5323">
    <property type="taxonomic scope" value="Bacteria"/>
</dbReference>
<keyword evidence="1" id="KW-1188">Viral release from host cell</keyword>
<evidence type="ECO:0000259" key="2">
    <source>
        <dbReference type="Pfam" id="PF17289"/>
    </source>
</evidence>
<dbReference type="STRING" id="1549858.MC45_15755"/>
<evidence type="ECO:0000313" key="3">
    <source>
        <dbReference type="EMBL" id="AIT07580.1"/>
    </source>
</evidence>
<keyword evidence="3" id="KW-0067">ATP-binding</keyword>
<dbReference type="RefSeq" id="WP_038665175.1">
    <property type="nucleotide sequence ID" value="NZ_CP009571.1"/>
</dbReference>
<evidence type="ECO:0000313" key="4">
    <source>
        <dbReference type="Proteomes" id="UP000033200"/>
    </source>
</evidence>
<dbReference type="Gene3D" id="3.30.420.240">
    <property type="match status" value="1"/>
</dbReference>
<dbReference type="Pfam" id="PF17289">
    <property type="entry name" value="Terminase_6C"/>
    <property type="match status" value="1"/>
</dbReference>
<proteinExistence type="predicted"/>
<reference evidence="3 4" key="1">
    <citation type="submission" date="2014-09" db="EMBL/GenBank/DDBJ databases">
        <title>Using Illumina technology Improving SMRT sequencing Genome Assembly by RASTools.</title>
        <authorList>
            <person name="Zhou Y."/>
            <person name="Ma T."/>
            <person name="Liu T."/>
        </authorList>
    </citation>
    <scope>NUCLEOTIDE SEQUENCE [LARGE SCALE GENOMIC DNA]</scope>
    <source>
        <strain evidence="3 4">ATCC 55669</strain>
    </source>
</reference>
<keyword evidence="3" id="KW-0547">Nucleotide-binding</keyword>
<dbReference type="Proteomes" id="UP000033200">
    <property type="component" value="Chromosome"/>
</dbReference>
<dbReference type="AlphaFoldDB" id="A0A097EJ33"/>
<evidence type="ECO:0000256" key="1">
    <source>
        <dbReference type="ARBA" id="ARBA00022612"/>
    </source>
</evidence>
<protein>
    <submittedName>
        <fullName evidence="3">ATP-binding protein</fullName>
    </submittedName>
</protein>
<name>A0A097EJ33_9SPHN</name>
<dbReference type="Gene3D" id="3.40.50.300">
    <property type="entry name" value="P-loop containing nucleotide triphosphate hydrolases"/>
    <property type="match status" value="1"/>
</dbReference>
<dbReference type="Pfam" id="PF03237">
    <property type="entry name" value="Terminase_6N"/>
    <property type="match status" value="1"/>
</dbReference>
<dbReference type="GO" id="GO:0005524">
    <property type="term" value="F:ATP binding"/>
    <property type="evidence" value="ECO:0007669"/>
    <property type="project" value="UniProtKB-KW"/>
</dbReference>
<dbReference type="EMBL" id="CP009571">
    <property type="protein sequence ID" value="AIT07580.1"/>
    <property type="molecule type" value="Genomic_DNA"/>
</dbReference>
<accession>A0A097EJ33</accession>
<keyword evidence="4" id="KW-1185">Reference proteome</keyword>
<dbReference type="InterPro" id="IPR027417">
    <property type="entry name" value="P-loop_NTPase"/>
</dbReference>
<dbReference type="HOGENOM" id="CLU_034922_0_0_5"/>
<dbReference type="KEGG" id="stax:MC45_15755"/>
<feature type="domain" description="Terminase large subunit gp17-like C-terminal" evidence="2">
    <location>
        <begin position="276"/>
        <end position="427"/>
    </location>
</feature>
<organism evidence="3 4">
    <name type="scientific">Sphingomonas taxi</name>
    <dbReference type="NCBI Taxonomy" id="1549858"/>
    <lineage>
        <taxon>Bacteria</taxon>
        <taxon>Pseudomonadati</taxon>
        <taxon>Pseudomonadota</taxon>
        <taxon>Alphaproteobacteria</taxon>
        <taxon>Sphingomonadales</taxon>
        <taxon>Sphingomonadaceae</taxon>
        <taxon>Sphingomonas</taxon>
    </lineage>
</organism>
<sequence length="441" mass="46866">MSEATSDIIATLAGLSEAERTWLVRSLPRPVRREVAERWVGGWAQDGQAPPAAGDWRIWLIRAGRGFGKTRAGAEWVTAVAGADGEAQIALVGATAADVRRVMIEGPSGLRAVAKTGQTPRYTVSRGEIHWPNGAMARIYSADAPDQLRGPEHSAAWCDELAKWRRGDAAWDNLLMGLRRGVQPRVVVTTTPRPTALMKRLLRTRGLVETRGATRDNPFLPAVFVDHVEEAYGGTRLGRQELDGEMIEDLAGALWSRARIEASRGVAPEGLVRVVVGVDPPAGSDAGAGDACGIVAVGRDGDGLAYVLEDASVTAASPEGWARAVAACAARHRADRVVAEANQGGTMVRSVLLAADVALPVTLVHASRGKVARAEPVATLYERDRVRHCGRFAALEDEMCGLVAGGGYHGTGRSPDRADALVWALSELMLGRRARAGVRGL</sequence>
<dbReference type="InterPro" id="IPR035421">
    <property type="entry name" value="Terminase_6C"/>
</dbReference>